<accession>A0A8H3P9E5</accession>
<gene>
    <name evidence="1" type="ORF">IFM46972_08688</name>
</gene>
<protein>
    <submittedName>
        <fullName evidence="1">Uncharacterized protein</fullName>
    </submittedName>
</protein>
<reference evidence="1 2" key="1">
    <citation type="submission" date="2020-01" db="EMBL/GenBank/DDBJ databases">
        <title>Draft genome sequence of Aspergillus udagawae IFM 46972.</title>
        <authorList>
            <person name="Takahashi H."/>
            <person name="Yaguchi T."/>
        </authorList>
    </citation>
    <scope>NUCLEOTIDE SEQUENCE [LARGE SCALE GENOMIC DNA]</scope>
    <source>
        <strain evidence="1 2">IFM 46972</strain>
    </source>
</reference>
<name>A0A8H3P9E5_9EURO</name>
<evidence type="ECO:0000313" key="2">
    <source>
        <dbReference type="Proteomes" id="UP000465221"/>
    </source>
</evidence>
<proteinExistence type="predicted"/>
<dbReference type="EMBL" id="BLKC01000076">
    <property type="protein sequence ID" value="GFF48974.1"/>
    <property type="molecule type" value="Genomic_DNA"/>
</dbReference>
<dbReference type="AlphaFoldDB" id="A0A8H3P9E5"/>
<evidence type="ECO:0000313" key="1">
    <source>
        <dbReference type="EMBL" id="GFF48974.1"/>
    </source>
</evidence>
<comment type="caution">
    <text evidence="1">The sequence shown here is derived from an EMBL/GenBank/DDBJ whole genome shotgun (WGS) entry which is preliminary data.</text>
</comment>
<dbReference type="Proteomes" id="UP000465221">
    <property type="component" value="Unassembled WGS sequence"/>
</dbReference>
<organism evidence="1 2">
    <name type="scientific">Aspergillus udagawae</name>
    <dbReference type="NCBI Taxonomy" id="91492"/>
    <lineage>
        <taxon>Eukaryota</taxon>
        <taxon>Fungi</taxon>
        <taxon>Dikarya</taxon>
        <taxon>Ascomycota</taxon>
        <taxon>Pezizomycotina</taxon>
        <taxon>Eurotiomycetes</taxon>
        <taxon>Eurotiomycetidae</taxon>
        <taxon>Eurotiales</taxon>
        <taxon>Aspergillaceae</taxon>
        <taxon>Aspergillus</taxon>
        <taxon>Aspergillus subgen. Fumigati</taxon>
    </lineage>
</organism>
<sequence length="126" mass="14098">MSRTSLTAPFEFTNHQAASAHNLGIDSDTPASMTIYGHPLGLSNVLVHEESHSLLELSHELNKWNIHAINFSGDELADVCVSNFVLASRDFNDQVLNIREIRQADDTPEFLAVCFDAFKISPRHMF</sequence>